<comment type="caution">
    <text evidence="2">The sequence shown here is derived from an EMBL/GenBank/DDBJ whole genome shotgun (WGS) entry which is preliminary data.</text>
</comment>
<name>A0ABN1DEX9_SACER</name>
<organism evidence="2 3">
    <name type="scientific">Saccharopolyspora erythraea</name>
    <name type="common">Streptomyces erythraeus</name>
    <dbReference type="NCBI Taxonomy" id="1836"/>
    <lineage>
        <taxon>Bacteria</taxon>
        <taxon>Bacillati</taxon>
        <taxon>Actinomycetota</taxon>
        <taxon>Actinomycetes</taxon>
        <taxon>Pseudonocardiales</taxon>
        <taxon>Pseudonocardiaceae</taxon>
        <taxon>Saccharopolyspora</taxon>
    </lineage>
</organism>
<proteinExistence type="predicted"/>
<reference evidence="2 3" key="1">
    <citation type="journal article" date="2019" name="Int. J. Syst. Evol. Microbiol.">
        <title>The Global Catalogue of Microorganisms (GCM) 10K type strain sequencing project: providing services to taxonomists for standard genome sequencing and annotation.</title>
        <authorList>
            <consortium name="The Broad Institute Genomics Platform"/>
            <consortium name="The Broad Institute Genome Sequencing Center for Infectious Disease"/>
            <person name="Wu L."/>
            <person name="Ma J."/>
        </authorList>
    </citation>
    <scope>NUCLEOTIDE SEQUENCE [LARGE SCALE GENOMIC DNA]</scope>
    <source>
        <strain evidence="2 3">JCM 10303</strain>
    </source>
</reference>
<accession>A0ABN1DEX9</accession>
<evidence type="ECO:0000313" key="2">
    <source>
        <dbReference type="EMBL" id="GAA0541458.1"/>
    </source>
</evidence>
<protein>
    <submittedName>
        <fullName evidence="2">Uncharacterized protein</fullName>
    </submittedName>
</protein>
<evidence type="ECO:0000256" key="1">
    <source>
        <dbReference type="SAM" id="MobiDB-lite"/>
    </source>
</evidence>
<evidence type="ECO:0000313" key="3">
    <source>
        <dbReference type="Proteomes" id="UP001500729"/>
    </source>
</evidence>
<gene>
    <name evidence="2" type="ORF">GCM10009533_45580</name>
</gene>
<sequence length="139" mass="14005">MGGSGPHGDGRAETGAADHRAVDADVVEQVDHVVGVPGPGVPGGVGADRPAVTAHVGHDHRVAVGEEAGERQQAAVVRSSAVEQDDRGPGTDGGRVQEHSVVGAVAELAQSAPLAQRAISRRMRTAMEVATSQNSAAMP</sequence>
<dbReference type="EMBL" id="BAAAGS010000033">
    <property type="protein sequence ID" value="GAA0541458.1"/>
    <property type="molecule type" value="Genomic_DNA"/>
</dbReference>
<feature type="compositionally biased region" description="Basic and acidic residues" evidence="1">
    <location>
        <begin position="8"/>
        <end position="21"/>
    </location>
</feature>
<feature type="region of interest" description="Disordered" evidence="1">
    <location>
        <begin position="68"/>
        <end position="98"/>
    </location>
</feature>
<feature type="region of interest" description="Disordered" evidence="1">
    <location>
        <begin position="1"/>
        <end position="21"/>
    </location>
</feature>
<keyword evidence="3" id="KW-1185">Reference proteome</keyword>
<dbReference type="Proteomes" id="UP001500729">
    <property type="component" value="Unassembled WGS sequence"/>
</dbReference>